<evidence type="ECO:0000313" key="1">
    <source>
        <dbReference type="EMBL" id="GIY48430.1"/>
    </source>
</evidence>
<accession>A0AAV4TQL6</accession>
<organism evidence="1 2">
    <name type="scientific">Caerostris extrusa</name>
    <name type="common">Bark spider</name>
    <name type="synonym">Caerostris bankana</name>
    <dbReference type="NCBI Taxonomy" id="172846"/>
    <lineage>
        <taxon>Eukaryota</taxon>
        <taxon>Metazoa</taxon>
        <taxon>Ecdysozoa</taxon>
        <taxon>Arthropoda</taxon>
        <taxon>Chelicerata</taxon>
        <taxon>Arachnida</taxon>
        <taxon>Araneae</taxon>
        <taxon>Araneomorphae</taxon>
        <taxon>Entelegynae</taxon>
        <taxon>Araneoidea</taxon>
        <taxon>Araneidae</taxon>
        <taxon>Caerostris</taxon>
    </lineage>
</organism>
<evidence type="ECO:0000313" key="2">
    <source>
        <dbReference type="Proteomes" id="UP001054945"/>
    </source>
</evidence>
<name>A0AAV4TQL6_CAEEX</name>
<evidence type="ECO:0008006" key="3">
    <source>
        <dbReference type="Google" id="ProtNLM"/>
    </source>
</evidence>
<keyword evidence="2" id="KW-1185">Reference proteome</keyword>
<dbReference type="AlphaFoldDB" id="A0AAV4TQL6"/>
<proteinExistence type="predicted"/>
<comment type="caution">
    <text evidence="1">The sequence shown here is derived from an EMBL/GenBank/DDBJ whole genome shotgun (WGS) entry which is preliminary data.</text>
</comment>
<protein>
    <recommendedName>
        <fullName evidence="3">LAGLIDADG homing endonuclease</fullName>
    </recommendedName>
</protein>
<gene>
    <name evidence="1" type="ORF">CEXT_159951</name>
</gene>
<dbReference type="Proteomes" id="UP001054945">
    <property type="component" value="Unassembled WGS sequence"/>
</dbReference>
<dbReference type="EMBL" id="BPLR01011713">
    <property type="protein sequence ID" value="GIY48430.1"/>
    <property type="molecule type" value="Genomic_DNA"/>
</dbReference>
<reference evidence="1 2" key="1">
    <citation type="submission" date="2021-06" db="EMBL/GenBank/DDBJ databases">
        <title>Caerostris extrusa draft genome.</title>
        <authorList>
            <person name="Kono N."/>
            <person name="Arakawa K."/>
        </authorList>
    </citation>
    <scope>NUCLEOTIDE SEQUENCE [LARGE SCALE GENOMIC DNA]</scope>
</reference>
<sequence>MESWNYLMEWSPGEITSGLVKDGKGNFATKFQFLVGLQKKKKKYCSLWMNRAGASSKFQSEAYGQLSRLPIVQLPLVPPLAWFGCFIFGSNPDGGMDVC</sequence>